<dbReference type="InterPro" id="IPR000905">
    <property type="entry name" value="Gcp-like_dom"/>
</dbReference>
<dbReference type="Proteomes" id="UP000214588">
    <property type="component" value="Unassembled WGS sequence"/>
</dbReference>
<dbReference type="PANTHER" id="PTHR11735">
    <property type="entry name" value="TRNA N6-ADENOSINE THREONYLCARBAMOYLTRANSFERASE"/>
    <property type="match status" value="1"/>
</dbReference>
<dbReference type="Pfam" id="PF00814">
    <property type="entry name" value="TsaD"/>
    <property type="match status" value="1"/>
</dbReference>
<dbReference type="InterPro" id="IPR022496">
    <property type="entry name" value="T6A_TsaB"/>
</dbReference>
<dbReference type="SUPFAM" id="SSF53067">
    <property type="entry name" value="Actin-like ATPase domain"/>
    <property type="match status" value="2"/>
</dbReference>
<organism evidence="2 3">
    <name type="scientific">Natranaerobius trueperi</name>
    <dbReference type="NCBI Taxonomy" id="759412"/>
    <lineage>
        <taxon>Bacteria</taxon>
        <taxon>Bacillati</taxon>
        <taxon>Bacillota</taxon>
        <taxon>Clostridia</taxon>
        <taxon>Natranaerobiales</taxon>
        <taxon>Natranaerobiaceae</taxon>
        <taxon>Natranaerobius</taxon>
    </lineage>
</organism>
<evidence type="ECO:0000313" key="3">
    <source>
        <dbReference type="Proteomes" id="UP000214588"/>
    </source>
</evidence>
<reference evidence="2 3" key="1">
    <citation type="submission" date="2017-06" db="EMBL/GenBank/DDBJ databases">
        <title>Draft Genome Sequence of Natranaerobius trueperi halophilic, alkalithermophilic bacteria from soda lakes.</title>
        <authorList>
            <person name="Zhao B."/>
        </authorList>
    </citation>
    <scope>NUCLEOTIDE SEQUENCE [LARGE SCALE GENOMIC DNA]</scope>
    <source>
        <strain evidence="2 3">DSM 18760</strain>
    </source>
</reference>
<evidence type="ECO:0000313" key="2">
    <source>
        <dbReference type="EMBL" id="OWZ84800.1"/>
    </source>
</evidence>
<name>A0A226C326_9FIRM</name>
<feature type="domain" description="Gcp-like" evidence="1">
    <location>
        <begin position="32"/>
        <end position="227"/>
    </location>
</feature>
<dbReference type="RefSeq" id="WP_089022605.1">
    <property type="nucleotide sequence ID" value="NZ_NIQC01000002.1"/>
</dbReference>
<dbReference type="PANTHER" id="PTHR11735:SF11">
    <property type="entry name" value="TRNA THREONYLCARBAMOYLADENOSINE BIOSYNTHESIS PROTEIN TSAB"/>
    <property type="match status" value="1"/>
</dbReference>
<dbReference type="GO" id="GO:0005829">
    <property type="term" value="C:cytosol"/>
    <property type="evidence" value="ECO:0007669"/>
    <property type="project" value="TreeGrafter"/>
</dbReference>
<dbReference type="GO" id="GO:0016740">
    <property type="term" value="F:transferase activity"/>
    <property type="evidence" value="ECO:0007669"/>
    <property type="project" value="UniProtKB-KW"/>
</dbReference>
<protein>
    <submittedName>
        <fullName evidence="2">tRNA (Adenosine(37)-N6)-threonylcarbamoyltransferase complex dimerization subunit type 1 TsaB</fullName>
    </submittedName>
</protein>
<keyword evidence="2" id="KW-0808">Transferase</keyword>
<dbReference type="InterPro" id="IPR043129">
    <property type="entry name" value="ATPase_NBD"/>
</dbReference>
<dbReference type="NCBIfam" id="TIGR03725">
    <property type="entry name" value="T6A_YeaZ"/>
    <property type="match status" value="1"/>
</dbReference>
<dbReference type="CDD" id="cd24032">
    <property type="entry name" value="ASKHA_NBD_TsaB"/>
    <property type="match status" value="1"/>
</dbReference>
<accession>A0A226C326</accession>
<evidence type="ECO:0000259" key="1">
    <source>
        <dbReference type="Pfam" id="PF00814"/>
    </source>
</evidence>
<dbReference type="EMBL" id="NIQC01000002">
    <property type="protein sequence ID" value="OWZ84800.1"/>
    <property type="molecule type" value="Genomic_DNA"/>
</dbReference>
<gene>
    <name evidence="2" type="primary">tsaB</name>
    <name evidence="2" type="ORF">CDO51_01930</name>
</gene>
<dbReference type="OrthoDB" id="9784166at2"/>
<proteinExistence type="predicted"/>
<sequence>MKVLGIDTSTRTCSVALVESSTPIGEFTVHDKRTHSERLMPLIDSIFKNTGINPCDLSGIAVSKGPGSFTGLRIGIGTAQGLSMGYEIPLVGVSTLDALAFQRAKKGYVCPVMDAKRKEVYTSLYRVSEQKFERIWDYHVISPETLVNKLSENFKDNETITFTGDGVQVYEQKLKSQNFNMDFTFKELETNRAFMVARLGLKSLLKGEGFSPHKISPMYLRKSEAERKRENCHD</sequence>
<comment type="caution">
    <text evidence="2">The sequence shown here is derived from an EMBL/GenBank/DDBJ whole genome shotgun (WGS) entry which is preliminary data.</text>
</comment>
<dbReference type="AlphaFoldDB" id="A0A226C326"/>
<dbReference type="Gene3D" id="3.30.420.40">
    <property type="match status" value="2"/>
</dbReference>
<keyword evidence="3" id="KW-1185">Reference proteome</keyword>
<dbReference type="GO" id="GO:0002949">
    <property type="term" value="P:tRNA threonylcarbamoyladenosine modification"/>
    <property type="evidence" value="ECO:0007669"/>
    <property type="project" value="InterPro"/>
</dbReference>